<organism evidence="1 2">
    <name type="scientific">Rhynchophorus ferrugineus</name>
    <name type="common">Red palm weevil</name>
    <name type="synonym">Curculio ferrugineus</name>
    <dbReference type="NCBI Taxonomy" id="354439"/>
    <lineage>
        <taxon>Eukaryota</taxon>
        <taxon>Metazoa</taxon>
        <taxon>Ecdysozoa</taxon>
        <taxon>Arthropoda</taxon>
        <taxon>Hexapoda</taxon>
        <taxon>Insecta</taxon>
        <taxon>Pterygota</taxon>
        <taxon>Neoptera</taxon>
        <taxon>Endopterygota</taxon>
        <taxon>Coleoptera</taxon>
        <taxon>Polyphaga</taxon>
        <taxon>Cucujiformia</taxon>
        <taxon>Curculionidae</taxon>
        <taxon>Dryophthorinae</taxon>
        <taxon>Rhynchophorus</taxon>
    </lineage>
</organism>
<dbReference type="EMBL" id="JAACXV010002326">
    <property type="protein sequence ID" value="KAF7277396.1"/>
    <property type="molecule type" value="Genomic_DNA"/>
</dbReference>
<dbReference type="AlphaFoldDB" id="A0A834MDA0"/>
<accession>A0A834MDA0</accession>
<evidence type="ECO:0000313" key="1">
    <source>
        <dbReference type="EMBL" id="KAF7277396.1"/>
    </source>
</evidence>
<dbReference type="GO" id="GO:0003676">
    <property type="term" value="F:nucleic acid binding"/>
    <property type="evidence" value="ECO:0007669"/>
    <property type="project" value="InterPro"/>
</dbReference>
<dbReference type="Gene3D" id="3.30.420.10">
    <property type="entry name" value="Ribonuclease H-like superfamily/Ribonuclease H"/>
    <property type="match status" value="1"/>
</dbReference>
<sequence>MEIFLSLKISTERIHHIIHEYLDVRKLYAKWMPRERRQVDESEQSLKMIKRDKPEFFRRYVTMTWFHYFTPKSNRQSSEWTAHTPKEMQQSIGKVMASVFWDTHGIIFNDYLEKGRTINSNYFITLLELLKDEIVEKRPHYKKKKALLHQDNTPYHMSVVAETEAYFEAKDKSYFKYGIKKLEGRYNQCITIERNYVE</sequence>
<comment type="caution">
    <text evidence="1">The sequence shown here is derived from an EMBL/GenBank/DDBJ whole genome shotgun (WGS) entry which is preliminary data.</text>
</comment>
<dbReference type="PANTHER" id="PTHR46060:SF1">
    <property type="entry name" value="MARINER MOS1 TRANSPOSASE-LIKE PROTEIN"/>
    <property type="match status" value="1"/>
</dbReference>
<keyword evidence="2" id="KW-1185">Reference proteome</keyword>
<protein>
    <recommendedName>
        <fullName evidence="3">Transposase</fullName>
    </recommendedName>
</protein>
<dbReference type="PANTHER" id="PTHR46060">
    <property type="entry name" value="MARINER MOS1 TRANSPOSASE-LIKE PROTEIN"/>
    <property type="match status" value="1"/>
</dbReference>
<dbReference type="OrthoDB" id="10017160at2759"/>
<name>A0A834MDA0_RHYFE</name>
<dbReference type="InterPro" id="IPR036397">
    <property type="entry name" value="RNaseH_sf"/>
</dbReference>
<dbReference type="InterPro" id="IPR001888">
    <property type="entry name" value="Transposase_1"/>
</dbReference>
<evidence type="ECO:0000313" key="2">
    <source>
        <dbReference type="Proteomes" id="UP000625711"/>
    </source>
</evidence>
<dbReference type="Proteomes" id="UP000625711">
    <property type="component" value="Unassembled WGS sequence"/>
</dbReference>
<dbReference type="Pfam" id="PF01359">
    <property type="entry name" value="Transposase_1"/>
    <property type="match status" value="1"/>
</dbReference>
<gene>
    <name evidence="1" type="ORF">GWI33_007840</name>
</gene>
<dbReference type="InterPro" id="IPR052709">
    <property type="entry name" value="Transposase-MT_Hybrid"/>
</dbReference>
<reference evidence="1" key="1">
    <citation type="submission" date="2020-08" db="EMBL/GenBank/DDBJ databases">
        <title>Genome sequencing and assembly of the red palm weevil Rhynchophorus ferrugineus.</title>
        <authorList>
            <person name="Dias G.B."/>
            <person name="Bergman C.M."/>
            <person name="Manee M."/>
        </authorList>
    </citation>
    <scope>NUCLEOTIDE SEQUENCE</scope>
    <source>
        <strain evidence="1">AA-2017</strain>
        <tissue evidence="1">Whole larva</tissue>
    </source>
</reference>
<evidence type="ECO:0008006" key="3">
    <source>
        <dbReference type="Google" id="ProtNLM"/>
    </source>
</evidence>
<proteinExistence type="predicted"/>